<keyword evidence="13" id="KW-0511">Multifunctional enzyme</keyword>
<dbReference type="InterPro" id="IPR023346">
    <property type="entry name" value="Lysozyme-like_dom_sf"/>
</dbReference>
<protein>
    <submittedName>
        <fullName evidence="18">Glycosyl transferase family 51</fullName>
    </submittedName>
</protein>
<comment type="catalytic activity">
    <reaction evidence="16">
        <text>[GlcNAc-(1-&gt;4)-Mur2Ac(oyl-L-Ala-gamma-D-Glu-L-Lys-D-Ala-D-Ala)](n)-di-trans,octa-cis-undecaprenyl diphosphate + beta-D-GlcNAc-(1-&gt;4)-Mur2Ac(oyl-L-Ala-gamma-D-Glu-L-Lys-D-Ala-D-Ala)-di-trans,octa-cis-undecaprenyl diphosphate = [GlcNAc-(1-&gt;4)-Mur2Ac(oyl-L-Ala-gamma-D-Glu-L-Lys-D-Ala-D-Ala)](n+1)-di-trans,octa-cis-undecaprenyl diphosphate + di-trans,octa-cis-undecaprenyl diphosphate + H(+)</text>
        <dbReference type="Rhea" id="RHEA:23708"/>
        <dbReference type="Rhea" id="RHEA-COMP:9602"/>
        <dbReference type="Rhea" id="RHEA-COMP:9603"/>
        <dbReference type="ChEBI" id="CHEBI:15378"/>
        <dbReference type="ChEBI" id="CHEBI:58405"/>
        <dbReference type="ChEBI" id="CHEBI:60033"/>
        <dbReference type="ChEBI" id="CHEBI:78435"/>
        <dbReference type="EC" id="2.4.99.28"/>
    </reaction>
</comment>
<dbReference type="EMBL" id="JABAFA010000005">
    <property type="protein sequence ID" value="NMD98442.1"/>
    <property type="molecule type" value="Genomic_DNA"/>
</dbReference>
<evidence type="ECO:0000256" key="15">
    <source>
        <dbReference type="ARBA" id="ARBA00034000"/>
    </source>
</evidence>
<keyword evidence="9" id="KW-0378">Hydrolase</keyword>
<dbReference type="GO" id="GO:0008360">
    <property type="term" value="P:regulation of cell shape"/>
    <property type="evidence" value="ECO:0007669"/>
    <property type="project" value="UniProtKB-KW"/>
</dbReference>
<name>A0A848B7G9_9FIRM</name>
<evidence type="ECO:0000313" key="18">
    <source>
        <dbReference type="EMBL" id="NMD98442.1"/>
    </source>
</evidence>
<evidence type="ECO:0000313" key="19">
    <source>
        <dbReference type="Proteomes" id="UP000543804"/>
    </source>
</evidence>
<evidence type="ECO:0000256" key="9">
    <source>
        <dbReference type="ARBA" id="ARBA00022801"/>
    </source>
</evidence>
<dbReference type="Pfam" id="PF00912">
    <property type="entry name" value="Transgly"/>
    <property type="match status" value="1"/>
</dbReference>
<keyword evidence="12" id="KW-0472">Membrane</keyword>
<keyword evidence="14" id="KW-0961">Cell wall biogenesis/degradation</keyword>
<proteinExistence type="inferred from homology"/>
<dbReference type="Proteomes" id="UP000543804">
    <property type="component" value="Unassembled WGS sequence"/>
</dbReference>
<evidence type="ECO:0000256" key="11">
    <source>
        <dbReference type="ARBA" id="ARBA00022984"/>
    </source>
</evidence>
<evidence type="ECO:0000256" key="1">
    <source>
        <dbReference type="ARBA" id="ARBA00004236"/>
    </source>
</evidence>
<dbReference type="FunFam" id="1.10.3810.10:FF:000001">
    <property type="entry name" value="Penicillin-binding protein 1A"/>
    <property type="match status" value="1"/>
</dbReference>
<keyword evidence="8 18" id="KW-0808">Transferase</keyword>
<dbReference type="PANTHER" id="PTHR32282:SF11">
    <property type="entry name" value="PENICILLIN-BINDING PROTEIN 1B"/>
    <property type="match status" value="1"/>
</dbReference>
<dbReference type="RefSeq" id="WP_170077154.1">
    <property type="nucleotide sequence ID" value="NZ_JABAFA010000005.1"/>
</dbReference>
<dbReference type="GO" id="GO:0009252">
    <property type="term" value="P:peptidoglycan biosynthetic process"/>
    <property type="evidence" value="ECO:0007669"/>
    <property type="project" value="UniProtKB-KW"/>
</dbReference>
<keyword evidence="6" id="KW-0645">Protease</keyword>
<dbReference type="GO" id="GO:0008955">
    <property type="term" value="F:peptidoglycan glycosyltransferase activity"/>
    <property type="evidence" value="ECO:0007669"/>
    <property type="project" value="UniProtKB-EC"/>
</dbReference>
<dbReference type="GO" id="GO:0030288">
    <property type="term" value="C:outer membrane-bounded periplasmic space"/>
    <property type="evidence" value="ECO:0007669"/>
    <property type="project" value="TreeGrafter"/>
</dbReference>
<comment type="subcellular location">
    <subcellularLocation>
        <location evidence="1">Cell membrane</location>
    </subcellularLocation>
</comment>
<sequence>MKRTKRRRLRPLRFLIFLLLTFFLTFSLSGGLNIFLPRTWQGIGDFLPKLSYQPPAGRSDTEYRQISTLDRLSRLVFLRRAVNARVARDDYVPFAKLSPDLIHAVVAVEDRRFYEHHGIDMESIARAALVNLQYGSIEEGASTITQQLVKNLFLSHEQTFGRKAEEVLLALDMEANYSKNEILELYLNTIYYGSGYYGIAAAADGYFGKAPQDLALPEAAMLAGIPNAPSVYSPYVDFLMAKKRQFVVLDAMKDAGYINSELAEEAKIKPLTLVQTRK</sequence>
<comment type="similarity">
    <text evidence="3">In the N-terminal section; belongs to the glycosyltransferase 51 family.</text>
</comment>
<dbReference type="AlphaFoldDB" id="A0A848B7G9"/>
<gene>
    <name evidence="18" type="ORF">HF878_02945</name>
</gene>
<dbReference type="PANTHER" id="PTHR32282">
    <property type="entry name" value="BINDING PROTEIN TRANSPEPTIDASE, PUTATIVE-RELATED"/>
    <property type="match status" value="1"/>
</dbReference>
<comment type="caution">
    <text evidence="18">The sequence shown here is derived from an EMBL/GenBank/DDBJ whole genome shotgun (WGS) entry which is preliminary data.</text>
</comment>
<evidence type="ECO:0000256" key="13">
    <source>
        <dbReference type="ARBA" id="ARBA00023268"/>
    </source>
</evidence>
<dbReference type="GO" id="GO:0005886">
    <property type="term" value="C:plasma membrane"/>
    <property type="evidence" value="ECO:0007669"/>
    <property type="project" value="UniProtKB-SubCell"/>
</dbReference>
<keyword evidence="10" id="KW-0133">Cell shape</keyword>
<keyword evidence="19" id="KW-1185">Reference proteome</keyword>
<dbReference type="GO" id="GO:0009002">
    <property type="term" value="F:serine-type D-Ala-D-Ala carboxypeptidase activity"/>
    <property type="evidence" value="ECO:0007669"/>
    <property type="project" value="UniProtKB-EC"/>
</dbReference>
<evidence type="ECO:0000256" key="16">
    <source>
        <dbReference type="ARBA" id="ARBA00049902"/>
    </source>
</evidence>
<keyword evidence="4" id="KW-1003">Cell membrane</keyword>
<keyword evidence="5" id="KW-0121">Carboxypeptidase</keyword>
<accession>A0A848B7G9</accession>
<evidence type="ECO:0000256" key="8">
    <source>
        <dbReference type="ARBA" id="ARBA00022679"/>
    </source>
</evidence>
<reference evidence="18 19" key="1">
    <citation type="submission" date="2020-04" db="EMBL/GenBank/DDBJ databases">
        <authorList>
            <person name="Hitch T.C.A."/>
            <person name="Wylensek D."/>
            <person name="Clavel T."/>
        </authorList>
    </citation>
    <scope>NUCLEOTIDE SEQUENCE [LARGE SCALE GENOMIC DNA]</scope>
    <source>
        <strain evidence="18 19">PG-130-P53-12</strain>
    </source>
</reference>
<evidence type="ECO:0000256" key="6">
    <source>
        <dbReference type="ARBA" id="ARBA00022670"/>
    </source>
</evidence>
<comment type="similarity">
    <text evidence="2">In the C-terminal section; belongs to the transpeptidase family.</text>
</comment>
<dbReference type="GO" id="GO:0006508">
    <property type="term" value="P:proteolysis"/>
    <property type="evidence" value="ECO:0007669"/>
    <property type="project" value="UniProtKB-KW"/>
</dbReference>
<organism evidence="18 19">
    <name type="scientific">Selenomonas bovis</name>
    <dbReference type="NCBI Taxonomy" id="416586"/>
    <lineage>
        <taxon>Bacteria</taxon>
        <taxon>Bacillati</taxon>
        <taxon>Bacillota</taxon>
        <taxon>Negativicutes</taxon>
        <taxon>Selenomonadales</taxon>
        <taxon>Selenomonadaceae</taxon>
        <taxon>Selenomonas</taxon>
    </lineage>
</organism>
<feature type="domain" description="Glycosyl transferase family 51" evidence="17">
    <location>
        <begin position="86"/>
        <end position="253"/>
    </location>
</feature>
<evidence type="ECO:0000256" key="10">
    <source>
        <dbReference type="ARBA" id="ARBA00022960"/>
    </source>
</evidence>
<evidence type="ECO:0000256" key="7">
    <source>
        <dbReference type="ARBA" id="ARBA00022676"/>
    </source>
</evidence>
<dbReference type="GO" id="GO:0071555">
    <property type="term" value="P:cell wall organization"/>
    <property type="evidence" value="ECO:0007669"/>
    <property type="project" value="UniProtKB-KW"/>
</dbReference>
<dbReference type="InterPro" id="IPR001264">
    <property type="entry name" value="Glyco_trans_51"/>
</dbReference>
<evidence type="ECO:0000256" key="5">
    <source>
        <dbReference type="ARBA" id="ARBA00022645"/>
    </source>
</evidence>
<evidence type="ECO:0000256" key="4">
    <source>
        <dbReference type="ARBA" id="ARBA00022475"/>
    </source>
</evidence>
<evidence type="ECO:0000256" key="3">
    <source>
        <dbReference type="ARBA" id="ARBA00007739"/>
    </source>
</evidence>
<comment type="catalytic activity">
    <reaction evidence="15">
        <text>Preferential cleavage: (Ac)2-L-Lys-D-Ala-|-D-Ala. Also transpeptidation of peptidyl-alanyl moieties that are N-acyl substituents of D-alanine.</text>
        <dbReference type="EC" id="3.4.16.4"/>
    </reaction>
</comment>
<dbReference type="InterPro" id="IPR036950">
    <property type="entry name" value="PBP_transglycosylase"/>
</dbReference>
<evidence type="ECO:0000256" key="14">
    <source>
        <dbReference type="ARBA" id="ARBA00023316"/>
    </source>
</evidence>
<dbReference type="SUPFAM" id="SSF53955">
    <property type="entry name" value="Lysozyme-like"/>
    <property type="match status" value="1"/>
</dbReference>
<evidence type="ECO:0000256" key="12">
    <source>
        <dbReference type="ARBA" id="ARBA00023136"/>
    </source>
</evidence>
<dbReference type="Gene3D" id="1.10.3810.10">
    <property type="entry name" value="Biosynthetic peptidoglycan transglycosylase-like"/>
    <property type="match status" value="1"/>
</dbReference>
<dbReference type="InterPro" id="IPR050396">
    <property type="entry name" value="Glycosyltr_51/Transpeptidase"/>
</dbReference>
<keyword evidence="11" id="KW-0573">Peptidoglycan synthesis</keyword>
<evidence type="ECO:0000256" key="2">
    <source>
        <dbReference type="ARBA" id="ARBA00007090"/>
    </source>
</evidence>
<keyword evidence="7" id="KW-0328">Glycosyltransferase</keyword>
<evidence type="ECO:0000259" key="17">
    <source>
        <dbReference type="Pfam" id="PF00912"/>
    </source>
</evidence>